<name>A0A395H6F0_9EURO</name>
<feature type="chain" id="PRO_5017238835" evidence="3">
    <location>
        <begin position="18"/>
        <end position="276"/>
    </location>
</feature>
<dbReference type="VEuPathDB" id="FungiDB:BO80DRAFT_470688"/>
<dbReference type="EMBL" id="KZ824428">
    <property type="protein sequence ID" value="RAL03113.1"/>
    <property type="molecule type" value="Genomic_DNA"/>
</dbReference>
<dbReference type="InterPro" id="IPR036514">
    <property type="entry name" value="SGNH_hydro_sf"/>
</dbReference>
<dbReference type="STRING" id="1448316.A0A395H6F0"/>
<dbReference type="InterPro" id="IPR037459">
    <property type="entry name" value="RhgT-like"/>
</dbReference>
<dbReference type="Gene3D" id="3.40.50.1110">
    <property type="entry name" value="SGNH hydrolase"/>
    <property type="match status" value="1"/>
</dbReference>
<evidence type="ECO:0000256" key="3">
    <source>
        <dbReference type="SAM" id="SignalP"/>
    </source>
</evidence>
<proteinExistence type="inferred from homology"/>
<dbReference type="PANTHER" id="PTHR43695">
    <property type="entry name" value="PUTATIVE (AFU_ORTHOLOGUE AFUA_2G17250)-RELATED"/>
    <property type="match status" value="1"/>
</dbReference>
<dbReference type="GO" id="GO:0016788">
    <property type="term" value="F:hydrolase activity, acting on ester bonds"/>
    <property type="evidence" value="ECO:0007669"/>
    <property type="project" value="InterPro"/>
</dbReference>
<evidence type="ECO:0000256" key="2">
    <source>
        <dbReference type="ARBA" id="ARBA00022801"/>
    </source>
</evidence>
<protein>
    <submittedName>
        <fullName evidence="4">SGNH hydrolase</fullName>
    </submittedName>
</protein>
<dbReference type="PANTHER" id="PTHR43695:SF1">
    <property type="entry name" value="RHAMNOGALACTURONAN ACETYLESTERASE"/>
    <property type="match status" value="1"/>
</dbReference>
<dbReference type="OrthoDB" id="2141316at2759"/>
<organism evidence="4 5">
    <name type="scientific">Aspergillus ibericus CBS 121593</name>
    <dbReference type="NCBI Taxonomy" id="1448316"/>
    <lineage>
        <taxon>Eukaryota</taxon>
        <taxon>Fungi</taxon>
        <taxon>Dikarya</taxon>
        <taxon>Ascomycota</taxon>
        <taxon>Pezizomycotina</taxon>
        <taxon>Eurotiomycetes</taxon>
        <taxon>Eurotiomycetidae</taxon>
        <taxon>Eurotiales</taxon>
        <taxon>Aspergillaceae</taxon>
        <taxon>Aspergillus</taxon>
        <taxon>Aspergillus subgen. Circumdati</taxon>
    </lineage>
</organism>
<keyword evidence="2 4" id="KW-0378">Hydrolase</keyword>
<dbReference type="InterPro" id="IPR001087">
    <property type="entry name" value="GDSL"/>
</dbReference>
<dbReference type="AlphaFoldDB" id="A0A395H6F0"/>
<gene>
    <name evidence="4" type="ORF">BO80DRAFT_470688</name>
</gene>
<reference evidence="4 5" key="1">
    <citation type="submission" date="2018-02" db="EMBL/GenBank/DDBJ databases">
        <title>The genomes of Aspergillus section Nigri reveals drivers in fungal speciation.</title>
        <authorList>
            <consortium name="DOE Joint Genome Institute"/>
            <person name="Vesth T.C."/>
            <person name="Nybo J."/>
            <person name="Theobald S."/>
            <person name="Brandl J."/>
            <person name="Frisvad J.C."/>
            <person name="Nielsen K.F."/>
            <person name="Lyhne E.K."/>
            <person name="Kogle M.E."/>
            <person name="Kuo A."/>
            <person name="Riley R."/>
            <person name="Clum A."/>
            <person name="Nolan M."/>
            <person name="Lipzen A."/>
            <person name="Salamov A."/>
            <person name="Henrissat B."/>
            <person name="Wiebenga A."/>
            <person name="De vries R.P."/>
            <person name="Grigoriev I.V."/>
            <person name="Mortensen U.H."/>
            <person name="Andersen M.R."/>
            <person name="Baker S.E."/>
        </authorList>
    </citation>
    <scope>NUCLEOTIDE SEQUENCE [LARGE SCALE GENOMIC DNA]</scope>
    <source>
        <strain evidence="4 5">CBS 121593</strain>
    </source>
</reference>
<dbReference type="RefSeq" id="XP_025577440.1">
    <property type="nucleotide sequence ID" value="XM_025723073.1"/>
</dbReference>
<evidence type="ECO:0000313" key="5">
    <source>
        <dbReference type="Proteomes" id="UP000249402"/>
    </source>
</evidence>
<feature type="signal peptide" evidence="3">
    <location>
        <begin position="1"/>
        <end position="17"/>
    </location>
</feature>
<accession>A0A395H6F0</accession>
<keyword evidence="3" id="KW-0732">Signal</keyword>
<sequence>MKPYILSLAASLPTTLATTIYLAGDSTMATGGGGSGTNGNPLPFPHPSTRLTSPGWGDYLSTYLTNSTSNPTTLSNQAVAGRSARSYTREGRFNTIASTLESGDYVIIEFGHNDGGTLSSTSDNGRTDCSGNGTEICYSVYDGVNETILTFPAYLENAATLFLSKGANVIISSQTPDNPWETGTFVYDPTRFVGYAELAAERTGVAYVDHGGYVASVFEELGEEVVDAFYPIDHTHTSVAGAEVVAEAFVRGVLCGGVGLEGLLDVDLEGVGGGCL</sequence>
<dbReference type="SUPFAM" id="SSF52266">
    <property type="entry name" value="SGNH hydrolase"/>
    <property type="match status" value="1"/>
</dbReference>
<evidence type="ECO:0000256" key="1">
    <source>
        <dbReference type="ARBA" id="ARBA00008668"/>
    </source>
</evidence>
<evidence type="ECO:0000313" key="4">
    <source>
        <dbReference type="EMBL" id="RAL03113.1"/>
    </source>
</evidence>
<dbReference type="Proteomes" id="UP000249402">
    <property type="component" value="Unassembled WGS sequence"/>
</dbReference>
<dbReference type="Pfam" id="PF00657">
    <property type="entry name" value="Lipase_GDSL"/>
    <property type="match status" value="1"/>
</dbReference>
<comment type="similarity">
    <text evidence="1">Belongs to the 'GDSL' lipolytic enzyme family.</text>
</comment>
<dbReference type="GeneID" id="37227938"/>
<keyword evidence="5" id="KW-1185">Reference proteome</keyword>